<organism evidence="2 3">
    <name type="scientific">Clostridium innocuum</name>
    <dbReference type="NCBI Taxonomy" id="1522"/>
    <lineage>
        <taxon>Bacteria</taxon>
        <taxon>Bacillati</taxon>
        <taxon>Bacillota</taxon>
        <taxon>Clostridia</taxon>
        <taxon>Eubacteriales</taxon>
        <taxon>Clostridiaceae</taxon>
        <taxon>Clostridium</taxon>
    </lineage>
</organism>
<evidence type="ECO:0000313" key="3">
    <source>
        <dbReference type="Proteomes" id="UP001203972"/>
    </source>
</evidence>
<dbReference type="EMBL" id="JAKTMA010000040">
    <property type="protein sequence ID" value="MCR0234803.1"/>
    <property type="molecule type" value="Genomic_DNA"/>
</dbReference>
<dbReference type="AlphaFoldDB" id="A0AAP2XYQ6"/>
<accession>A0AAP2XYQ6</accession>
<keyword evidence="1" id="KW-0472">Membrane</keyword>
<gene>
    <name evidence="2" type="ORF">MKC95_18720</name>
</gene>
<dbReference type="Proteomes" id="UP001203972">
    <property type="component" value="Unassembled WGS sequence"/>
</dbReference>
<comment type="caution">
    <text evidence="2">The sequence shown here is derived from an EMBL/GenBank/DDBJ whole genome shotgun (WGS) entry which is preliminary data.</text>
</comment>
<sequence>QQEIWARMILYNISFIMAHHIINKKPKGKGKKKKYSYAINKKKAIHHCRYFIQHYKRKGGHPPDLEIDPLHIFIYNPYTKIGYVLCHLPFFDNQIHLLASFFHILDILE</sequence>
<feature type="non-terminal residue" evidence="2">
    <location>
        <position position="1"/>
    </location>
</feature>
<protein>
    <submittedName>
        <fullName evidence="2">Uncharacterized protein</fullName>
    </submittedName>
</protein>
<keyword evidence="1" id="KW-1133">Transmembrane helix</keyword>
<feature type="transmembrane region" description="Helical" evidence="1">
    <location>
        <begin position="6"/>
        <end position="23"/>
    </location>
</feature>
<evidence type="ECO:0000313" key="2">
    <source>
        <dbReference type="EMBL" id="MCR0234803.1"/>
    </source>
</evidence>
<name>A0AAP2XYQ6_CLOIN</name>
<proteinExistence type="predicted"/>
<keyword evidence="1" id="KW-0812">Transmembrane</keyword>
<reference evidence="2" key="1">
    <citation type="journal article" date="2022" name="Clin. Infect. Dis.">
        <title>Association between Clostridium innocuum and antibiotic-associated diarrhea in adults and children: A cross-sectional study and comparative genomics analysis.</title>
        <authorList>
            <person name="Cherny K.E."/>
            <person name="Muscat E.B."/>
            <person name="Balaji A."/>
            <person name="Mukherjee J."/>
            <person name="Ozer E.A."/>
            <person name="Angarone M.P."/>
            <person name="Hauser A.R."/>
            <person name="Sichel J.S."/>
            <person name="Amponsah E."/>
            <person name="Kociolek L.K."/>
        </authorList>
    </citation>
    <scope>NUCLEOTIDE SEQUENCE</scope>
    <source>
        <strain evidence="2">NU1-AC-029v</strain>
    </source>
</reference>
<evidence type="ECO:0000256" key="1">
    <source>
        <dbReference type="SAM" id="Phobius"/>
    </source>
</evidence>